<protein>
    <submittedName>
        <fullName evidence="1">Two component signal transduction sensor lacking kinase domain</fullName>
    </submittedName>
</protein>
<name>B1XUB7_POLNS</name>
<dbReference type="OrthoDB" id="149796at2"/>
<keyword evidence="1" id="KW-0418">Kinase</keyword>
<dbReference type="GO" id="GO:0016301">
    <property type="term" value="F:kinase activity"/>
    <property type="evidence" value="ECO:0007669"/>
    <property type="project" value="UniProtKB-KW"/>
</dbReference>
<dbReference type="HOGENOM" id="CLU_2261172_0_0_4"/>
<evidence type="ECO:0000313" key="1">
    <source>
        <dbReference type="EMBL" id="ACB43944.1"/>
    </source>
</evidence>
<sequence length="103" mass="11435">MAEVANSVIHNVGNALNSINVAVSTINSEIKSTPLGTLPKIADMLKEHQANLSDFLMKDEKGQKIPKLLEMLSDQWRLENATLISETKQLQESVAHIREIVSR</sequence>
<keyword evidence="1" id="KW-0808">Transferase</keyword>
<dbReference type="eggNOG" id="COG4191">
    <property type="taxonomic scope" value="Bacteria"/>
</dbReference>
<gene>
    <name evidence="1" type="ordered locus">Pnec_0717</name>
</gene>
<dbReference type="KEGG" id="pne:Pnec_0717"/>
<dbReference type="STRING" id="452638.Pnec_0717"/>
<accession>B1XUB7</accession>
<dbReference type="AlphaFoldDB" id="B1XUB7"/>
<proteinExistence type="predicted"/>
<organism evidence="1">
    <name type="scientific">Polynucleobacter necessarius subsp. necessarius (strain STIR1)</name>
    <dbReference type="NCBI Taxonomy" id="452638"/>
    <lineage>
        <taxon>Bacteria</taxon>
        <taxon>Pseudomonadati</taxon>
        <taxon>Pseudomonadota</taxon>
        <taxon>Betaproteobacteria</taxon>
        <taxon>Burkholderiales</taxon>
        <taxon>Burkholderiaceae</taxon>
        <taxon>Polynucleobacter</taxon>
    </lineage>
</organism>
<dbReference type="EMBL" id="CP001010">
    <property type="protein sequence ID" value="ACB43944.1"/>
    <property type="molecule type" value="Genomic_DNA"/>
</dbReference>
<reference evidence="1" key="1">
    <citation type="submission" date="2008-03" db="EMBL/GenBank/DDBJ databases">
        <title>Complete sequence of Polynucleobacter necessarius STIR1.</title>
        <authorList>
            <consortium name="US DOE Joint Genome Institute"/>
            <person name="Copeland A."/>
            <person name="Lucas S."/>
            <person name="Lapidus A."/>
            <person name="Barry K."/>
            <person name="Detter J.C."/>
            <person name="Glavina del Rio T."/>
            <person name="Hammon N."/>
            <person name="Israni S."/>
            <person name="Dalin E."/>
            <person name="Tice H."/>
            <person name="Pitluck S."/>
            <person name="Chain P."/>
            <person name="Malfatti S."/>
            <person name="Shin M."/>
            <person name="Vergez L."/>
            <person name="Schmutz J."/>
            <person name="Larimer F."/>
            <person name="Land M."/>
            <person name="Hauser L."/>
            <person name="Kyrpides N."/>
            <person name="Kim E."/>
            <person name="Hahn M."/>
            <person name="Richardson P."/>
        </authorList>
    </citation>
    <scope>NUCLEOTIDE SEQUENCE [LARGE SCALE GENOMIC DNA]</scope>
    <source>
        <strain evidence="1">STIR1</strain>
    </source>
</reference>